<keyword evidence="2 4" id="KW-0479">Metal-binding</keyword>
<accession>A0ABV5HH43</accession>
<dbReference type="InterPro" id="IPR020935">
    <property type="entry name" value="PdiEstase_YfcE_CS"/>
</dbReference>
<evidence type="ECO:0000313" key="7">
    <source>
        <dbReference type="Proteomes" id="UP001589645"/>
    </source>
</evidence>
<keyword evidence="7" id="KW-1185">Reference proteome</keyword>
<evidence type="ECO:0000256" key="2">
    <source>
        <dbReference type="ARBA" id="ARBA00022723"/>
    </source>
</evidence>
<sequence length="185" mass="20540">MKLFIASDLHGSLPATEKMLAAFEQSGAETLILLGDLLNHGPRNPIPDGYQPAEVAQCLNRYSERIIAVRGNCDSEVDQMLLGFPMLADYAWVLLANGRRLFLTHGHLYNSAKRPALRAGDVIVHGHTHIPVAQLDDDCVIFNPGSTTFPRQEYVPSYGEVDMDSQQLFVRDFDGQTLMTYSFDG</sequence>
<dbReference type="EMBL" id="JBHMEP010000001">
    <property type="protein sequence ID" value="MFB9133539.1"/>
    <property type="molecule type" value="Genomic_DNA"/>
</dbReference>
<evidence type="ECO:0000256" key="1">
    <source>
        <dbReference type="ARBA" id="ARBA00008950"/>
    </source>
</evidence>
<name>A0ABV5HH43_9VIBR</name>
<dbReference type="SUPFAM" id="SSF56300">
    <property type="entry name" value="Metallo-dependent phosphatases"/>
    <property type="match status" value="1"/>
</dbReference>
<dbReference type="Gene3D" id="3.60.21.10">
    <property type="match status" value="1"/>
</dbReference>
<dbReference type="PANTHER" id="PTHR11124">
    <property type="entry name" value="VACUOLAR SORTING PROTEIN VPS29"/>
    <property type="match status" value="1"/>
</dbReference>
<organism evidence="6 7">
    <name type="scientific">Vibrio olivae</name>
    <dbReference type="NCBI Taxonomy" id="1243002"/>
    <lineage>
        <taxon>Bacteria</taxon>
        <taxon>Pseudomonadati</taxon>
        <taxon>Pseudomonadota</taxon>
        <taxon>Gammaproteobacteria</taxon>
        <taxon>Vibrionales</taxon>
        <taxon>Vibrionaceae</taxon>
        <taxon>Vibrio</taxon>
    </lineage>
</organism>
<comment type="caution">
    <text evidence="6">The sequence shown here is derived from an EMBL/GenBank/DDBJ whole genome shotgun (WGS) entry which is preliminary data.</text>
</comment>
<proteinExistence type="inferred from homology"/>
<dbReference type="EC" id="3.1.4.-" evidence="4"/>
<evidence type="ECO:0000313" key="6">
    <source>
        <dbReference type="EMBL" id="MFB9133539.1"/>
    </source>
</evidence>
<dbReference type="Pfam" id="PF12850">
    <property type="entry name" value="Metallophos_2"/>
    <property type="match status" value="1"/>
</dbReference>
<dbReference type="GO" id="GO:0016787">
    <property type="term" value="F:hydrolase activity"/>
    <property type="evidence" value="ECO:0007669"/>
    <property type="project" value="UniProtKB-KW"/>
</dbReference>
<gene>
    <name evidence="6" type="primary">yfcE</name>
    <name evidence="6" type="ORF">ACFFUV_00970</name>
</gene>
<dbReference type="InterPro" id="IPR041802">
    <property type="entry name" value="MPP_YfcE"/>
</dbReference>
<dbReference type="NCBIfam" id="TIGR00040">
    <property type="entry name" value="yfcE"/>
    <property type="match status" value="1"/>
</dbReference>
<dbReference type="PROSITE" id="PS01269">
    <property type="entry name" value="UPF0025"/>
    <property type="match status" value="1"/>
</dbReference>
<dbReference type="InterPro" id="IPR000979">
    <property type="entry name" value="Phosphodiesterase_MJ0936/Vps29"/>
</dbReference>
<evidence type="ECO:0000259" key="5">
    <source>
        <dbReference type="Pfam" id="PF12850"/>
    </source>
</evidence>
<dbReference type="Proteomes" id="UP001589645">
    <property type="component" value="Unassembled WGS sequence"/>
</dbReference>
<keyword evidence="3 6" id="KW-0378">Hydrolase</keyword>
<reference evidence="6 7" key="1">
    <citation type="submission" date="2024-09" db="EMBL/GenBank/DDBJ databases">
        <authorList>
            <person name="Sun Q."/>
            <person name="Mori K."/>
        </authorList>
    </citation>
    <scope>NUCLEOTIDE SEQUENCE [LARGE SCALE GENOMIC DNA]</scope>
    <source>
        <strain evidence="6 7">CECT 8064</strain>
    </source>
</reference>
<dbReference type="InterPro" id="IPR024654">
    <property type="entry name" value="Calcineurin-like_PHP_lpxH"/>
</dbReference>
<feature type="domain" description="Calcineurin-like phosphoesterase" evidence="5">
    <location>
        <begin position="1"/>
        <end position="165"/>
    </location>
</feature>
<evidence type="ECO:0000256" key="4">
    <source>
        <dbReference type="RuleBase" id="RU362039"/>
    </source>
</evidence>
<dbReference type="InterPro" id="IPR029052">
    <property type="entry name" value="Metallo-depent_PP-like"/>
</dbReference>
<comment type="similarity">
    <text evidence="1 4">Belongs to the metallophosphoesterase superfamily. YfcE family.</text>
</comment>
<evidence type="ECO:0000256" key="3">
    <source>
        <dbReference type="ARBA" id="ARBA00022801"/>
    </source>
</evidence>
<dbReference type="RefSeq" id="WP_390189062.1">
    <property type="nucleotide sequence ID" value="NZ_JBHMEP010000001.1"/>
</dbReference>
<dbReference type="NCBIfam" id="NF006988">
    <property type="entry name" value="PRK09453.1"/>
    <property type="match status" value="1"/>
</dbReference>
<comment type="cofactor">
    <cofactor evidence="4">
        <name>a divalent metal cation</name>
        <dbReference type="ChEBI" id="CHEBI:60240"/>
    </cofactor>
</comment>
<protein>
    <recommendedName>
        <fullName evidence="4">Phosphoesterase</fullName>
        <ecNumber evidence="4">3.1.4.-</ecNumber>
    </recommendedName>
</protein>
<dbReference type="CDD" id="cd00841">
    <property type="entry name" value="MPP_YfcE"/>
    <property type="match status" value="1"/>
</dbReference>